<protein>
    <submittedName>
        <fullName evidence="1">Uncharacterized protein</fullName>
    </submittedName>
</protein>
<evidence type="ECO:0000313" key="1">
    <source>
        <dbReference type="EMBL" id="OAL10703.1"/>
    </source>
</evidence>
<proteinExistence type="predicted"/>
<name>A0A1A9QE08_9MOLU</name>
<dbReference type="AlphaFoldDB" id="A0A1A9QE08"/>
<gene>
    <name evidence="1" type="ORF">A6V39_01365</name>
</gene>
<sequence>MNTKPLLIKSAIGLAGAGGIGFTAHQGYQAFQSKYVREEKNKVKSQLESKGYIPLTKGSTHFTAILSSYTTISKAKAALKFGTFTGEGDTRDPKDILWEHCQNAFNDDVSDDLFNKTRKWCVEPISVSSILTKQGHTKLDTSSQDVGIKGKWDAKITKHRKQDSTQKIATLDVGTGVTEITDEHRNRIKQKCNEIGEVKSHDDKYEDNLGIFKIWCIDN</sequence>
<keyword evidence="2" id="KW-1185">Reference proteome</keyword>
<dbReference type="EMBL" id="LWUJ01000010">
    <property type="protein sequence ID" value="OAL10703.1"/>
    <property type="molecule type" value="Genomic_DNA"/>
</dbReference>
<accession>A0A1A9QE08</accession>
<organism evidence="1 2">
    <name type="scientific">Candidatus Mycoplasma haematobovis</name>
    <dbReference type="NCBI Taxonomy" id="432608"/>
    <lineage>
        <taxon>Bacteria</taxon>
        <taxon>Bacillati</taxon>
        <taxon>Mycoplasmatota</taxon>
        <taxon>Mollicutes</taxon>
        <taxon>Mycoplasmataceae</taxon>
        <taxon>Mycoplasma</taxon>
    </lineage>
</organism>
<comment type="caution">
    <text evidence="1">The sequence shown here is derived from an EMBL/GenBank/DDBJ whole genome shotgun (WGS) entry which is preliminary data.</text>
</comment>
<dbReference type="Proteomes" id="UP000077623">
    <property type="component" value="Unassembled WGS sequence"/>
</dbReference>
<dbReference type="STRING" id="432608.A6V39_01365"/>
<dbReference type="RefSeq" id="WP_187149939.1">
    <property type="nucleotide sequence ID" value="NZ_LWUJ01000010.1"/>
</dbReference>
<reference evidence="2" key="1">
    <citation type="submission" date="2016-04" db="EMBL/GenBank/DDBJ databases">
        <authorList>
            <person name="Quiroz-Castaneda R.E."/>
            <person name="Martinez-Ocampo F."/>
        </authorList>
    </citation>
    <scope>NUCLEOTIDE SEQUENCE [LARGE SCALE GENOMIC DNA]</scope>
    <source>
        <strain evidence="2">INIFAP01</strain>
    </source>
</reference>
<evidence type="ECO:0000313" key="2">
    <source>
        <dbReference type="Proteomes" id="UP000077623"/>
    </source>
</evidence>